<evidence type="ECO:0000256" key="5">
    <source>
        <dbReference type="ARBA" id="ARBA00022827"/>
    </source>
</evidence>
<evidence type="ECO:0000256" key="1">
    <source>
        <dbReference type="ARBA" id="ARBA00006484"/>
    </source>
</evidence>
<dbReference type="Pfam" id="PF00106">
    <property type="entry name" value="adh_short"/>
    <property type="match status" value="1"/>
</dbReference>
<organism evidence="9 10">
    <name type="scientific">Streptosporangium longisporum</name>
    <dbReference type="NCBI Taxonomy" id="46187"/>
    <lineage>
        <taxon>Bacteria</taxon>
        <taxon>Bacillati</taxon>
        <taxon>Actinomycetota</taxon>
        <taxon>Actinomycetes</taxon>
        <taxon>Streptosporangiales</taxon>
        <taxon>Streptosporangiaceae</taxon>
        <taxon>Streptosporangium</taxon>
    </lineage>
</organism>
<keyword evidence="7" id="KW-0560">Oxidoreductase</keyword>
<dbReference type="SUPFAM" id="SSF51735">
    <property type="entry name" value="NAD(P)-binding Rossmann-fold domains"/>
    <property type="match status" value="1"/>
</dbReference>
<protein>
    <recommendedName>
        <fullName evidence="11">Monooxygenase</fullName>
    </recommendedName>
</protein>
<proteinExistence type="inferred from homology"/>
<keyword evidence="4" id="KW-0285">Flavoprotein</keyword>
<evidence type="ECO:0008006" key="11">
    <source>
        <dbReference type="Google" id="ProtNLM"/>
    </source>
</evidence>
<dbReference type="InterPro" id="IPR020946">
    <property type="entry name" value="Flavin_mOase-like"/>
</dbReference>
<accession>A0ABP6KPT0</accession>
<dbReference type="Gene3D" id="3.50.50.60">
    <property type="entry name" value="FAD/NAD(P)-binding domain"/>
    <property type="match status" value="1"/>
</dbReference>
<reference evidence="10" key="1">
    <citation type="journal article" date="2019" name="Int. J. Syst. Evol. Microbiol.">
        <title>The Global Catalogue of Microorganisms (GCM) 10K type strain sequencing project: providing services to taxonomists for standard genome sequencing and annotation.</title>
        <authorList>
            <consortium name="The Broad Institute Genomics Platform"/>
            <consortium name="The Broad Institute Genome Sequencing Center for Infectious Disease"/>
            <person name="Wu L."/>
            <person name="Ma J."/>
        </authorList>
    </citation>
    <scope>NUCLEOTIDE SEQUENCE [LARGE SCALE GENOMIC DNA]</scope>
    <source>
        <strain evidence="10">JCM 3106</strain>
    </source>
</reference>
<comment type="similarity">
    <text evidence="2">Belongs to the FMO family.</text>
</comment>
<dbReference type="PRINTS" id="PR00370">
    <property type="entry name" value="FMOXYGENASE"/>
</dbReference>
<dbReference type="InterPro" id="IPR000960">
    <property type="entry name" value="Flavin_mOase"/>
</dbReference>
<evidence type="ECO:0000313" key="9">
    <source>
        <dbReference type="EMBL" id="GAA3015605.1"/>
    </source>
</evidence>
<name>A0ABP6KPT0_9ACTN</name>
<dbReference type="InterPro" id="IPR050346">
    <property type="entry name" value="FMO-like"/>
</dbReference>
<feature type="region of interest" description="Disordered" evidence="8">
    <location>
        <begin position="1"/>
        <end position="55"/>
    </location>
</feature>
<dbReference type="Gene3D" id="3.40.50.720">
    <property type="entry name" value="NAD(P)-binding Rossmann-like Domain"/>
    <property type="match status" value="1"/>
</dbReference>
<keyword evidence="5" id="KW-0274">FAD</keyword>
<comment type="caution">
    <text evidence="9">The sequence shown here is derived from an EMBL/GenBank/DDBJ whole genome shotgun (WGS) entry which is preliminary data.</text>
</comment>
<dbReference type="Pfam" id="PF00743">
    <property type="entry name" value="FMO-like"/>
    <property type="match status" value="1"/>
</dbReference>
<dbReference type="RefSeq" id="WP_344898297.1">
    <property type="nucleotide sequence ID" value="NZ_BAAAWD010000012.1"/>
</dbReference>
<evidence type="ECO:0000313" key="10">
    <source>
        <dbReference type="Proteomes" id="UP001499930"/>
    </source>
</evidence>
<dbReference type="InterPro" id="IPR002347">
    <property type="entry name" value="SDR_fam"/>
</dbReference>
<evidence type="ECO:0000256" key="3">
    <source>
        <dbReference type="ARBA" id="ARBA00010139"/>
    </source>
</evidence>
<evidence type="ECO:0000256" key="4">
    <source>
        <dbReference type="ARBA" id="ARBA00022630"/>
    </source>
</evidence>
<dbReference type="EMBL" id="BAAAWD010000012">
    <property type="protein sequence ID" value="GAA3015605.1"/>
    <property type="molecule type" value="Genomic_DNA"/>
</dbReference>
<keyword evidence="6" id="KW-0521">NADP</keyword>
<evidence type="ECO:0000256" key="2">
    <source>
        <dbReference type="ARBA" id="ARBA00009183"/>
    </source>
</evidence>
<dbReference type="InterPro" id="IPR036188">
    <property type="entry name" value="FAD/NAD-bd_sf"/>
</dbReference>
<gene>
    <name evidence="9" type="ORF">GCM10017559_43890</name>
</gene>
<feature type="compositionally biased region" description="Low complexity" evidence="8">
    <location>
        <begin position="1"/>
        <end position="28"/>
    </location>
</feature>
<keyword evidence="10" id="KW-1185">Reference proteome</keyword>
<dbReference type="SUPFAM" id="SSF51905">
    <property type="entry name" value="FAD/NAD(P)-binding domain"/>
    <property type="match status" value="2"/>
</dbReference>
<dbReference type="PANTHER" id="PTHR23023">
    <property type="entry name" value="DIMETHYLANILINE MONOOXYGENASE"/>
    <property type="match status" value="1"/>
</dbReference>
<comment type="similarity">
    <text evidence="1">Belongs to the short-chain dehydrogenases/reductases (SDR) family.</text>
</comment>
<evidence type="ECO:0000256" key="6">
    <source>
        <dbReference type="ARBA" id="ARBA00022857"/>
    </source>
</evidence>
<dbReference type="Proteomes" id="UP001499930">
    <property type="component" value="Unassembled WGS sequence"/>
</dbReference>
<dbReference type="PROSITE" id="PS00061">
    <property type="entry name" value="ADH_SHORT"/>
    <property type="match status" value="1"/>
</dbReference>
<evidence type="ECO:0000256" key="7">
    <source>
        <dbReference type="ARBA" id="ARBA00023002"/>
    </source>
</evidence>
<sequence length="759" mass="79655">MTSTEPAPDATSDTAPPGPDTAAGAAPSRGALPGVTHAQGGTAADVTPSREALPGGVPARGVTAVVGGGAAGIAAAKALVEAGLPVLGIERAASLGGLWRLEPGTASYESLRLNTSRARTEFSDFPMPRDWPDYPGRALMLEYLLSYADHFGVGERFRFGTVLESARRVDEGWELELTGPEGPYRERVEHLVVANGHNHEPRLPDPPYPGTFTGTESHAHDYVGPSELAGRRVLVVGTGNSAMDIAAELAGHASTVLLSARRGVWVLPKRLLGRPSDQLNGALAALLPWRARQVVSQAVLRVAAPRYAGPRLPAPARGVLQDHPTLSDAVPELVARGDILPRAGIARLDGTRVHFTDGRADEVDHIVWCTGYRAVTPFLDPALVPDPSSLLLYRHVFPIGDASISYIGLMQSTGSALPVVEAQARLLAAVRAGTHRLPDPGTAREIASAELAAARDRWGDRRPHMRIDVDRYLHVMRRELRPAASRPLAGRRILVTGAAGTFGRAMSARFTALGARVAGLDIARPTGSGDGSGVPIISCDITSPESVDAAVAEAVTLLGGIDVLVNNAGRGGPAPAELAPGEEAEAQLRLNLLGAWRVTAAAMPHLVRARGRVVFIASRMAVLPLPLAAAYGVSKRALAAYADALRLEVGTHVGVTTVYPSMVRSPIHDSTRQAGLSLDAVSRPEPVEGVVDAVVGALTARRAPRDVATTARGRVEMMVGRHAPALADRLVRRTVAARIAAGDLSGAPLAAGMVRRHRS</sequence>
<dbReference type="InterPro" id="IPR036291">
    <property type="entry name" value="NAD(P)-bd_dom_sf"/>
</dbReference>
<comment type="similarity">
    <text evidence="3">Belongs to the FAD-binding monooxygenase family.</text>
</comment>
<evidence type="ECO:0000256" key="8">
    <source>
        <dbReference type="SAM" id="MobiDB-lite"/>
    </source>
</evidence>
<dbReference type="InterPro" id="IPR020904">
    <property type="entry name" value="Sc_DH/Rdtase_CS"/>
</dbReference>